<dbReference type="AlphaFoldDB" id="A0A9X1R4P0"/>
<gene>
    <name evidence="1" type="ORF">K8344_13970</name>
</gene>
<organism evidence="1 2">
    <name type="scientific">Aequorivita xiaoshiensis</name>
    <dbReference type="NCBI Taxonomy" id="2874476"/>
    <lineage>
        <taxon>Bacteria</taxon>
        <taxon>Pseudomonadati</taxon>
        <taxon>Bacteroidota</taxon>
        <taxon>Flavobacteriia</taxon>
        <taxon>Flavobacteriales</taxon>
        <taxon>Flavobacteriaceae</taxon>
        <taxon>Aequorivita</taxon>
    </lineage>
</organism>
<sequence length="148" mass="17190">MKKTVPLILLIAFLGYYFYKTEKLNSELMEMNIELTQKYFDCIRGGNNNELIYENGIQKVEIKILNGNDYLEYDKPTKTDFVLTNIEPKTFSVYGAGIRVLGTKGETMKTEIKVPINYLETDTLNVKIRFGEKPEENHEFNIPMKTTE</sequence>
<proteinExistence type="predicted"/>
<dbReference type="EMBL" id="JAIRBB010000059">
    <property type="protein sequence ID" value="MCG2432229.1"/>
    <property type="molecule type" value="Genomic_DNA"/>
</dbReference>
<dbReference type="RefSeq" id="WP_237609290.1">
    <property type="nucleotide sequence ID" value="NZ_JAIRBB010000059.1"/>
</dbReference>
<comment type="caution">
    <text evidence="1">The sequence shown here is derived from an EMBL/GenBank/DDBJ whole genome shotgun (WGS) entry which is preliminary data.</text>
</comment>
<evidence type="ECO:0000313" key="1">
    <source>
        <dbReference type="EMBL" id="MCG2432229.1"/>
    </source>
</evidence>
<name>A0A9X1R4P0_9FLAO</name>
<keyword evidence="2" id="KW-1185">Reference proteome</keyword>
<dbReference type="Proteomes" id="UP001139462">
    <property type="component" value="Unassembled WGS sequence"/>
</dbReference>
<accession>A0A9X1R4P0</accession>
<protein>
    <submittedName>
        <fullName evidence="1">Uncharacterized protein</fullName>
    </submittedName>
</protein>
<reference evidence="1" key="1">
    <citation type="submission" date="2021-09" db="EMBL/GenBank/DDBJ databases">
        <title>Genome of Aequorivita sp. strain F64183.</title>
        <authorList>
            <person name="Wang Y."/>
        </authorList>
    </citation>
    <scope>NUCLEOTIDE SEQUENCE</scope>
    <source>
        <strain evidence="1">F64183</strain>
    </source>
</reference>
<evidence type="ECO:0000313" key="2">
    <source>
        <dbReference type="Proteomes" id="UP001139462"/>
    </source>
</evidence>